<organism evidence="2 3">
    <name type="scientific">Ophiocordyceps sinensis</name>
    <dbReference type="NCBI Taxonomy" id="72228"/>
    <lineage>
        <taxon>Eukaryota</taxon>
        <taxon>Fungi</taxon>
        <taxon>Dikarya</taxon>
        <taxon>Ascomycota</taxon>
        <taxon>Pezizomycotina</taxon>
        <taxon>Sordariomycetes</taxon>
        <taxon>Hypocreomycetidae</taxon>
        <taxon>Hypocreales</taxon>
        <taxon>Ophiocordycipitaceae</taxon>
        <taxon>Ophiocordyceps</taxon>
    </lineage>
</organism>
<dbReference type="OrthoDB" id="434240at2759"/>
<comment type="caution">
    <text evidence="2">The sequence shown here is derived from an EMBL/GenBank/DDBJ whole genome shotgun (WGS) entry which is preliminary data.</text>
</comment>
<name>A0A8H4LSX9_9HYPO</name>
<evidence type="ECO:0000313" key="3">
    <source>
        <dbReference type="Proteomes" id="UP000557566"/>
    </source>
</evidence>
<gene>
    <name evidence="2" type="ORF">G6O67_007007</name>
</gene>
<evidence type="ECO:0000256" key="1">
    <source>
        <dbReference type="SAM" id="MobiDB-lite"/>
    </source>
</evidence>
<dbReference type="AlphaFoldDB" id="A0A8H4LSX9"/>
<evidence type="ECO:0000313" key="2">
    <source>
        <dbReference type="EMBL" id="KAF4505009.1"/>
    </source>
</evidence>
<reference evidence="2 3" key="1">
    <citation type="journal article" date="2020" name="Genome Biol. Evol.">
        <title>A new high-quality draft genome assembly of the Chinese cordyceps Ophiocordyceps sinensis.</title>
        <authorList>
            <person name="Shu R."/>
            <person name="Zhang J."/>
            <person name="Meng Q."/>
            <person name="Zhang H."/>
            <person name="Zhou G."/>
            <person name="Li M."/>
            <person name="Wu P."/>
            <person name="Zhao Y."/>
            <person name="Chen C."/>
            <person name="Qin Q."/>
        </authorList>
    </citation>
    <scope>NUCLEOTIDE SEQUENCE [LARGE SCALE GENOMIC DNA]</scope>
    <source>
        <strain evidence="2 3">IOZ07</strain>
    </source>
</reference>
<protein>
    <submittedName>
        <fullName evidence="2">Uncharacterized protein</fullName>
    </submittedName>
</protein>
<proteinExistence type="predicted"/>
<dbReference type="Proteomes" id="UP000557566">
    <property type="component" value="Unassembled WGS sequence"/>
</dbReference>
<accession>A0A8H4LSX9</accession>
<keyword evidence="3" id="KW-1185">Reference proteome</keyword>
<sequence length="187" mass="19979">MMGHDFVRDTMLNGITSSMAENQRDEPSVARGDSTNPAREADQRGQPAALGQGFICEPSLRHIVRAATILQGVTPQHLRARGPEPRLVDEGHDGPDDAMPVGQASIHAIGQPSCASDQMDLMVGGILGGGKERQGKTGPTLHEAMTVHLVFGCERTGVSHLRSKSLRNEFGDRSRFNLSFGGKGQDG</sequence>
<dbReference type="EMBL" id="JAAVMX010000008">
    <property type="protein sequence ID" value="KAF4505009.1"/>
    <property type="molecule type" value="Genomic_DNA"/>
</dbReference>
<feature type="region of interest" description="Disordered" evidence="1">
    <location>
        <begin position="18"/>
        <end position="50"/>
    </location>
</feature>